<feature type="domain" description="CFEM" evidence="6">
    <location>
        <begin position="18"/>
        <end position="86"/>
    </location>
</feature>
<gene>
    <name evidence="7" type="ORF">BOTBODRAFT_33416</name>
</gene>
<feature type="chain" id="PRO_5001644653" description="CFEM domain-containing protein" evidence="5">
    <location>
        <begin position="19"/>
        <end position="88"/>
    </location>
</feature>
<dbReference type="AlphaFoldDB" id="A0A067MG78"/>
<keyword evidence="2" id="KW-0964">Secreted</keyword>
<dbReference type="InterPro" id="IPR008427">
    <property type="entry name" value="Extracellular_membr_CFEM_dom"/>
</dbReference>
<sequence length="88" mass="9611">MRSPALLGFCALLGLVYALPTEPTCAVLCVASGYQKVNCVFLNDMRCICPQSVSNQYVEAAQKCMQTCPLEEQDDFVMTVLHDVCGQS</sequence>
<dbReference type="HOGENOM" id="CLU_2468750_0_0_1"/>
<evidence type="ECO:0000256" key="4">
    <source>
        <dbReference type="ARBA" id="ARBA00023157"/>
    </source>
</evidence>
<evidence type="ECO:0000256" key="5">
    <source>
        <dbReference type="SAM" id="SignalP"/>
    </source>
</evidence>
<accession>A0A067MG78</accession>
<organism evidence="7 8">
    <name type="scientific">Botryobasidium botryosum (strain FD-172 SS1)</name>
    <dbReference type="NCBI Taxonomy" id="930990"/>
    <lineage>
        <taxon>Eukaryota</taxon>
        <taxon>Fungi</taxon>
        <taxon>Dikarya</taxon>
        <taxon>Basidiomycota</taxon>
        <taxon>Agaricomycotina</taxon>
        <taxon>Agaricomycetes</taxon>
        <taxon>Cantharellales</taxon>
        <taxon>Botryobasidiaceae</taxon>
        <taxon>Botryobasidium</taxon>
    </lineage>
</organism>
<evidence type="ECO:0000259" key="6">
    <source>
        <dbReference type="SMART" id="SM00747"/>
    </source>
</evidence>
<evidence type="ECO:0000256" key="3">
    <source>
        <dbReference type="ARBA" id="ARBA00022729"/>
    </source>
</evidence>
<keyword evidence="3 5" id="KW-0732">Signal</keyword>
<feature type="signal peptide" evidence="5">
    <location>
        <begin position="1"/>
        <end position="18"/>
    </location>
</feature>
<dbReference type="Proteomes" id="UP000027195">
    <property type="component" value="Unassembled WGS sequence"/>
</dbReference>
<dbReference type="SMART" id="SM00747">
    <property type="entry name" value="CFEM"/>
    <property type="match status" value="1"/>
</dbReference>
<dbReference type="GO" id="GO:0005576">
    <property type="term" value="C:extracellular region"/>
    <property type="evidence" value="ECO:0007669"/>
    <property type="project" value="UniProtKB-SubCell"/>
</dbReference>
<proteinExistence type="predicted"/>
<protein>
    <recommendedName>
        <fullName evidence="6">CFEM domain-containing protein</fullName>
    </recommendedName>
</protein>
<evidence type="ECO:0000256" key="1">
    <source>
        <dbReference type="ARBA" id="ARBA00004613"/>
    </source>
</evidence>
<keyword evidence="4" id="KW-1015">Disulfide bond</keyword>
<evidence type="ECO:0000313" key="8">
    <source>
        <dbReference type="Proteomes" id="UP000027195"/>
    </source>
</evidence>
<dbReference type="EMBL" id="KL198042">
    <property type="protein sequence ID" value="KDQ13720.1"/>
    <property type="molecule type" value="Genomic_DNA"/>
</dbReference>
<comment type="subcellular location">
    <subcellularLocation>
        <location evidence="1">Secreted</location>
    </subcellularLocation>
</comment>
<evidence type="ECO:0000313" key="7">
    <source>
        <dbReference type="EMBL" id="KDQ13720.1"/>
    </source>
</evidence>
<name>A0A067MG78_BOTB1</name>
<dbReference type="InParanoid" id="A0A067MG78"/>
<evidence type="ECO:0000256" key="2">
    <source>
        <dbReference type="ARBA" id="ARBA00022525"/>
    </source>
</evidence>
<keyword evidence="8" id="KW-1185">Reference proteome</keyword>
<reference evidence="8" key="1">
    <citation type="journal article" date="2014" name="Proc. Natl. Acad. Sci. U.S.A.">
        <title>Extensive sampling of basidiomycete genomes demonstrates inadequacy of the white-rot/brown-rot paradigm for wood decay fungi.</title>
        <authorList>
            <person name="Riley R."/>
            <person name="Salamov A.A."/>
            <person name="Brown D.W."/>
            <person name="Nagy L.G."/>
            <person name="Floudas D."/>
            <person name="Held B.W."/>
            <person name="Levasseur A."/>
            <person name="Lombard V."/>
            <person name="Morin E."/>
            <person name="Otillar R."/>
            <person name="Lindquist E.A."/>
            <person name="Sun H."/>
            <person name="LaButti K.M."/>
            <person name="Schmutz J."/>
            <person name="Jabbour D."/>
            <person name="Luo H."/>
            <person name="Baker S.E."/>
            <person name="Pisabarro A.G."/>
            <person name="Walton J.D."/>
            <person name="Blanchette R.A."/>
            <person name="Henrissat B."/>
            <person name="Martin F."/>
            <person name="Cullen D."/>
            <person name="Hibbett D.S."/>
            <person name="Grigoriev I.V."/>
        </authorList>
    </citation>
    <scope>NUCLEOTIDE SEQUENCE [LARGE SCALE GENOMIC DNA]</scope>
    <source>
        <strain evidence="8">FD-172 SS1</strain>
    </source>
</reference>
<dbReference type="Pfam" id="PF05730">
    <property type="entry name" value="CFEM"/>
    <property type="match status" value="1"/>
</dbReference>